<keyword evidence="6" id="KW-0418">Kinase</keyword>
<dbReference type="InterPro" id="IPR035965">
    <property type="entry name" value="PAS-like_dom_sf"/>
</dbReference>
<dbReference type="Pfam" id="PF00512">
    <property type="entry name" value="HisKA"/>
    <property type="match status" value="1"/>
</dbReference>
<dbReference type="PROSITE" id="PS50109">
    <property type="entry name" value="HIS_KIN"/>
    <property type="match status" value="1"/>
</dbReference>
<dbReference type="InterPro" id="IPR036890">
    <property type="entry name" value="HATPase_C_sf"/>
</dbReference>
<dbReference type="InterPro" id="IPR003594">
    <property type="entry name" value="HATPase_dom"/>
</dbReference>
<organism evidence="12">
    <name type="scientific">Halalkalibacterium halodurans</name>
    <name type="common">Bacillus halodurans</name>
    <dbReference type="NCBI Taxonomy" id="86665"/>
    <lineage>
        <taxon>Bacteria</taxon>
        <taxon>Bacillati</taxon>
        <taxon>Bacillota</taxon>
        <taxon>Bacilli</taxon>
        <taxon>Bacillales</taxon>
        <taxon>Bacillaceae</taxon>
        <taxon>Halalkalibacterium (ex Joshi et al. 2022)</taxon>
    </lineage>
</organism>
<dbReference type="Pfam" id="PF02518">
    <property type="entry name" value="HATPase_c"/>
    <property type="match status" value="1"/>
</dbReference>
<keyword evidence="7" id="KW-0067">ATP-binding</keyword>
<name>A0A0M0KK37_ALKHA</name>
<dbReference type="PRINTS" id="PR00344">
    <property type="entry name" value="BCTRLSENSOR"/>
</dbReference>
<dbReference type="Gene3D" id="3.30.450.20">
    <property type="entry name" value="PAS domain"/>
    <property type="match status" value="1"/>
</dbReference>
<keyword evidence="8" id="KW-0902">Two-component regulatory system</keyword>
<dbReference type="SUPFAM" id="SSF47384">
    <property type="entry name" value="Homodimeric domain of signal transducing histidine kinase"/>
    <property type="match status" value="1"/>
</dbReference>
<evidence type="ECO:0000256" key="8">
    <source>
        <dbReference type="ARBA" id="ARBA00023012"/>
    </source>
</evidence>
<dbReference type="CDD" id="cd00082">
    <property type="entry name" value="HisKA"/>
    <property type="match status" value="1"/>
</dbReference>
<keyword evidence="3" id="KW-0597">Phosphoprotein</keyword>
<reference evidence="12" key="1">
    <citation type="submission" date="2015-08" db="EMBL/GenBank/DDBJ databases">
        <title>Complete DNA Sequence of Pseudomonas syringae pv. actinidiae, the Causal Agent of Kiwifruit Canker Disease.</title>
        <authorList>
            <person name="Rikkerink E.H.A."/>
            <person name="Fineran P.C."/>
        </authorList>
    </citation>
    <scope>NUCLEOTIDE SEQUENCE</scope>
    <source>
        <strain evidence="12">DSM 13666</strain>
    </source>
</reference>
<dbReference type="AlphaFoldDB" id="A0A0M0KK37"/>
<dbReference type="PROSITE" id="PS50112">
    <property type="entry name" value="PAS"/>
    <property type="match status" value="1"/>
</dbReference>
<dbReference type="Gene3D" id="3.30.450.40">
    <property type="match status" value="1"/>
</dbReference>
<evidence type="ECO:0000256" key="3">
    <source>
        <dbReference type="ARBA" id="ARBA00022553"/>
    </source>
</evidence>
<dbReference type="Gene3D" id="3.30.565.10">
    <property type="entry name" value="Histidine kinase-like ATPase, C-terminal domain"/>
    <property type="match status" value="1"/>
</dbReference>
<feature type="domain" description="PAC" evidence="11">
    <location>
        <begin position="265"/>
        <end position="317"/>
    </location>
</feature>
<dbReference type="InterPro" id="IPR029016">
    <property type="entry name" value="GAF-like_dom_sf"/>
</dbReference>
<comment type="catalytic activity">
    <reaction evidence="1">
        <text>ATP + protein L-histidine = ADP + protein N-phospho-L-histidine.</text>
        <dbReference type="EC" id="2.7.13.3"/>
    </reaction>
</comment>
<evidence type="ECO:0000256" key="2">
    <source>
        <dbReference type="ARBA" id="ARBA00012438"/>
    </source>
</evidence>
<protein>
    <recommendedName>
        <fullName evidence="2">histidine kinase</fullName>
        <ecNumber evidence="2">2.7.13.3</ecNumber>
    </recommendedName>
</protein>
<dbReference type="PANTHER" id="PTHR43065">
    <property type="entry name" value="SENSOR HISTIDINE KINASE"/>
    <property type="match status" value="1"/>
</dbReference>
<evidence type="ECO:0000256" key="5">
    <source>
        <dbReference type="ARBA" id="ARBA00022741"/>
    </source>
</evidence>
<dbReference type="InterPro" id="IPR036097">
    <property type="entry name" value="HisK_dim/P_sf"/>
</dbReference>
<proteinExistence type="predicted"/>
<dbReference type="SMART" id="SM00387">
    <property type="entry name" value="HATPase_c"/>
    <property type="match status" value="1"/>
</dbReference>
<dbReference type="EMBL" id="LILD01000001">
    <property type="protein sequence ID" value="KOO39145.1"/>
    <property type="molecule type" value="Genomic_DNA"/>
</dbReference>
<evidence type="ECO:0000256" key="7">
    <source>
        <dbReference type="ARBA" id="ARBA00022840"/>
    </source>
</evidence>
<evidence type="ECO:0000256" key="4">
    <source>
        <dbReference type="ARBA" id="ARBA00022679"/>
    </source>
</evidence>
<dbReference type="InterPro" id="IPR013767">
    <property type="entry name" value="PAS_fold"/>
</dbReference>
<dbReference type="PATRIC" id="fig|136160.3.peg.2388"/>
<keyword evidence="4" id="KW-0808">Transferase</keyword>
<dbReference type="InterPro" id="IPR000014">
    <property type="entry name" value="PAS"/>
</dbReference>
<sequence length="548" mass="62390">MVESLHFEPLYIFNSKYRCRYEYGLNPKELPSLDPYYPTQILEHRQAQYKEFLEITKPFVDKLLLYLKGIPTLIIVTDHERVVLDVTGEAFFQEELGLKPGLAFTEKGAGTNAVDLALTYEKTFQVKGKEHFFESMHNFSCTSCLFSTVNWYNEPQKGTIGIMTSVENASPLHSGLLSSVVDGIEREFKLRVQNRKLESLNQIMVTTSRNGIVITDKEGKITECNHSAEELFAIDREDMLGKKVREVQPFGEYVELAVRKKQRIDNMDLNFINIENKMKYITMDVSPIYGKNQEFIGAYGQFRDITDRVELEQQVIQNEKFSAIGRLSAGLAHEIRNPLTPIIGFVNLLKNESHLDEKVKQYLRIMSDELERVRKLVNDFVIVSKPEPPELKKTSLHTLVEQVIRFMESQGSLHNVQMEVNHSIDETDELLVDASQMKQVLINLLTNAMDAMERGGAIRVETGKDLGNGMFSIKVQDEGCGMSEDQLNQLFNPFFTTKDDGLGLGLSICYRIIKNHGGTINVVSQLGEGSTFEILLPVKEGREAFIFE</sequence>
<dbReference type="SUPFAM" id="SSF55785">
    <property type="entry name" value="PYP-like sensor domain (PAS domain)"/>
    <property type="match status" value="1"/>
</dbReference>
<feature type="domain" description="Histidine kinase" evidence="9">
    <location>
        <begin position="330"/>
        <end position="540"/>
    </location>
</feature>
<feature type="domain" description="PAS" evidence="10">
    <location>
        <begin position="196"/>
        <end position="242"/>
    </location>
</feature>
<evidence type="ECO:0000259" key="10">
    <source>
        <dbReference type="PROSITE" id="PS50112"/>
    </source>
</evidence>
<dbReference type="PROSITE" id="PS50113">
    <property type="entry name" value="PAC"/>
    <property type="match status" value="1"/>
</dbReference>
<dbReference type="NCBIfam" id="TIGR00229">
    <property type="entry name" value="sensory_box"/>
    <property type="match status" value="1"/>
</dbReference>
<dbReference type="Gene3D" id="1.10.287.130">
    <property type="match status" value="1"/>
</dbReference>
<dbReference type="InterPro" id="IPR003661">
    <property type="entry name" value="HisK_dim/P_dom"/>
</dbReference>
<evidence type="ECO:0000259" key="11">
    <source>
        <dbReference type="PROSITE" id="PS50113"/>
    </source>
</evidence>
<evidence type="ECO:0000313" key="12">
    <source>
        <dbReference type="EMBL" id="KOO39145.1"/>
    </source>
</evidence>
<dbReference type="InterPro" id="IPR004358">
    <property type="entry name" value="Sig_transdc_His_kin-like_C"/>
</dbReference>
<dbReference type="SMART" id="SM00388">
    <property type="entry name" value="HisKA"/>
    <property type="match status" value="1"/>
</dbReference>
<dbReference type="CDD" id="cd00130">
    <property type="entry name" value="PAS"/>
    <property type="match status" value="1"/>
</dbReference>
<dbReference type="SMART" id="SM00091">
    <property type="entry name" value="PAS"/>
    <property type="match status" value="1"/>
</dbReference>
<dbReference type="Pfam" id="PF00989">
    <property type="entry name" value="PAS"/>
    <property type="match status" value="1"/>
</dbReference>
<dbReference type="InterPro" id="IPR005467">
    <property type="entry name" value="His_kinase_dom"/>
</dbReference>
<comment type="caution">
    <text evidence="12">The sequence shown here is derived from an EMBL/GenBank/DDBJ whole genome shotgun (WGS) entry which is preliminary data.</text>
</comment>
<accession>A0A0M0KK37</accession>
<evidence type="ECO:0000256" key="6">
    <source>
        <dbReference type="ARBA" id="ARBA00022777"/>
    </source>
</evidence>
<keyword evidence="5" id="KW-0547">Nucleotide-binding</keyword>
<dbReference type="GO" id="GO:0006355">
    <property type="term" value="P:regulation of DNA-templated transcription"/>
    <property type="evidence" value="ECO:0007669"/>
    <property type="project" value="InterPro"/>
</dbReference>
<evidence type="ECO:0000259" key="9">
    <source>
        <dbReference type="PROSITE" id="PS50109"/>
    </source>
</evidence>
<dbReference type="SUPFAM" id="SSF55874">
    <property type="entry name" value="ATPase domain of HSP90 chaperone/DNA topoisomerase II/histidine kinase"/>
    <property type="match status" value="1"/>
</dbReference>
<dbReference type="GO" id="GO:0000155">
    <property type="term" value="F:phosphorelay sensor kinase activity"/>
    <property type="evidence" value="ECO:0007669"/>
    <property type="project" value="InterPro"/>
</dbReference>
<evidence type="ECO:0000256" key="1">
    <source>
        <dbReference type="ARBA" id="ARBA00000085"/>
    </source>
</evidence>
<dbReference type="PANTHER" id="PTHR43065:SF10">
    <property type="entry name" value="PEROXIDE STRESS-ACTIVATED HISTIDINE KINASE MAK3"/>
    <property type="match status" value="1"/>
</dbReference>
<dbReference type="InterPro" id="IPR000700">
    <property type="entry name" value="PAS-assoc_C"/>
</dbReference>
<dbReference type="GO" id="GO:0005524">
    <property type="term" value="F:ATP binding"/>
    <property type="evidence" value="ECO:0007669"/>
    <property type="project" value="UniProtKB-KW"/>
</dbReference>
<gene>
    <name evidence="12" type="ORF">AMD02_10015</name>
</gene>
<dbReference type="EC" id="2.7.13.3" evidence="2"/>